<evidence type="ECO:0000313" key="3">
    <source>
        <dbReference type="Proteomes" id="UP001501116"/>
    </source>
</evidence>
<dbReference type="EMBL" id="BAAANN010000104">
    <property type="protein sequence ID" value="GAA1995351.1"/>
    <property type="molecule type" value="Genomic_DNA"/>
</dbReference>
<reference evidence="3" key="1">
    <citation type="journal article" date="2019" name="Int. J. Syst. Evol. Microbiol.">
        <title>The Global Catalogue of Microorganisms (GCM) 10K type strain sequencing project: providing services to taxonomists for standard genome sequencing and annotation.</title>
        <authorList>
            <consortium name="The Broad Institute Genomics Platform"/>
            <consortium name="The Broad Institute Genome Sequencing Center for Infectious Disease"/>
            <person name="Wu L."/>
            <person name="Ma J."/>
        </authorList>
    </citation>
    <scope>NUCLEOTIDE SEQUENCE [LARGE SCALE GENOMIC DNA]</scope>
    <source>
        <strain evidence="3">JCM 14545</strain>
    </source>
</reference>
<dbReference type="RefSeq" id="WP_344432342.1">
    <property type="nucleotide sequence ID" value="NZ_BAAANN010000104.1"/>
</dbReference>
<accession>A0ABP5EFK9</accession>
<keyword evidence="3" id="KW-1185">Reference proteome</keyword>
<dbReference type="Proteomes" id="UP001501116">
    <property type="component" value="Unassembled WGS sequence"/>
</dbReference>
<evidence type="ECO:0000313" key="2">
    <source>
        <dbReference type="EMBL" id="GAA1995351.1"/>
    </source>
</evidence>
<name>A0ABP5EFK9_9PSEU</name>
<comment type="caution">
    <text evidence="2">The sequence shown here is derived from an EMBL/GenBank/DDBJ whole genome shotgun (WGS) entry which is preliminary data.</text>
</comment>
<sequence length="84" mass="8826">MDPAWIAGAAAVISSGAATWTATNGNRTLKRSDRDSQARTRPMVAAELRDEPYKQATQLPVIKNYGPAAALVVVIDLSGQGSPC</sequence>
<proteinExistence type="predicted"/>
<protein>
    <submittedName>
        <fullName evidence="2">Uncharacterized protein</fullName>
    </submittedName>
</protein>
<evidence type="ECO:0000256" key="1">
    <source>
        <dbReference type="SAM" id="MobiDB-lite"/>
    </source>
</evidence>
<gene>
    <name evidence="2" type="ORF">GCM10009754_88190</name>
</gene>
<feature type="region of interest" description="Disordered" evidence="1">
    <location>
        <begin position="24"/>
        <end position="49"/>
    </location>
</feature>
<organism evidence="2 3">
    <name type="scientific">Amycolatopsis minnesotensis</name>
    <dbReference type="NCBI Taxonomy" id="337894"/>
    <lineage>
        <taxon>Bacteria</taxon>
        <taxon>Bacillati</taxon>
        <taxon>Actinomycetota</taxon>
        <taxon>Actinomycetes</taxon>
        <taxon>Pseudonocardiales</taxon>
        <taxon>Pseudonocardiaceae</taxon>
        <taxon>Amycolatopsis</taxon>
    </lineage>
</organism>